<evidence type="ECO:0000313" key="2">
    <source>
        <dbReference type="Proteomes" id="UP000257109"/>
    </source>
</evidence>
<dbReference type="InterPro" id="IPR021109">
    <property type="entry name" value="Peptidase_aspartic_dom_sf"/>
</dbReference>
<dbReference type="EMBL" id="QJKJ01003950">
    <property type="protein sequence ID" value="RDX96192.1"/>
    <property type="molecule type" value="Genomic_DNA"/>
</dbReference>
<comment type="caution">
    <text evidence="1">The sequence shown here is derived from an EMBL/GenBank/DDBJ whole genome shotgun (WGS) entry which is preliminary data.</text>
</comment>
<dbReference type="OrthoDB" id="1734538at2759"/>
<organism evidence="1 2">
    <name type="scientific">Mucuna pruriens</name>
    <name type="common">Velvet bean</name>
    <name type="synonym">Dolichos pruriens</name>
    <dbReference type="NCBI Taxonomy" id="157652"/>
    <lineage>
        <taxon>Eukaryota</taxon>
        <taxon>Viridiplantae</taxon>
        <taxon>Streptophyta</taxon>
        <taxon>Embryophyta</taxon>
        <taxon>Tracheophyta</taxon>
        <taxon>Spermatophyta</taxon>
        <taxon>Magnoliopsida</taxon>
        <taxon>eudicotyledons</taxon>
        <taxon>Gunneridae</taxon>
        <taxon>Pentapetalae</taxon>
        <taxon>rosids</taxon>
        <taxon>fabids</taxon>
        <taxon>Fabales</taxon>
        <taxon>Fabaceae</taxon>
        <taxon>Papilionoideae</taxon>
        <taxon>50 kb inversion clade</taxon>
        <taxon>NPAAA clade</taxon>
        <taxon>indigoferoid/millettioid clade</taxon>
        <taxon>Phaseoleae</taxon>
        <taxon>Mucuna</taxon>
    </lineage>
</organism>
<dbReference type="Gene3D" id="2.40.70.10">
    <property type="entry name" value="Acid Proteases"/>
    <property type="match status" value="1"/>
</dbReference>
<protein>
    <submittedName>
        <fullName evidence="1">Uncharacterized protein</fullName>
    </submittedName>
</protein>
<accession>A0A371H064</accession>
<proteinExistence type="predicted"/>
<feature type="non-terminal residue" evidence="1">
    <location>
        <position position="1"/>
    </location>
</feature>
<gene>
    <name evidence="1" type="ORF">CR513_21181</name>
</gene>
<evidence type="ECO:0000313" key="1">
    <source>
        <dbReference type="EMBL" id="RDX96192.1"/>
    </source>
</evidence>
<dbReference type="AlphaFoldDB" id="A0A371H064"/>
<sequence>MRASRTKPTLVAKIAPARIKVSFSIKEVQDQDLGSSKLTEVIARYSRRTLVDGNLNACPSLVHHYRPSIGDRRGRQIFRRTLNSHLCREPKINQSRDRVGFVSTKTKSDQSLLRPSQHSTLDACKTTKNPLIKLTLLLGTQSNPESVECCVCRLSHRVIEFVDYLANRSVVQPLGVLKDVLVQVNELIFPTIFYVLDMEDETSGKGSTLILGQSFLMTTRIKIDVHLGTLSMEFDFVGDTKAFDCLRSIIDEADCDELWEVHDLSDCDDDNINLVDLSQEAELLKLIDQVCKHEDPECSNNAELQIWLQYKKKLRVRLQSDKSRFYPDQ</sequence>
<dbReference type="PANTHER" id="PTHR33067:SF15">
    <property type="entry name" value="RNA-DIRECTED DNA POLYMERASE"/>
    <property type="match status" value="1"/>
</dbReference>
<reference evidence="1" key="1">
    <citation type="submission" date="2018-05" db="EMBL/GenBank/DDBJ databases">
        <title>Draft genome of Mucuna pruriens seed.</title>
        <authorList>
            <person name="Nnadi N.E."/>
            <person name="Vos R."/>
            <person name="Hasami M.H."/>
            <person name="Devisetty U.K."/>
            <person name="Aguiy J.C."/>
        </authorList>
    </citation>
    <scope>NUCLEOTIDE SEQUENCE [LARGE SCALE GENOMIC DNA]</scope>
    <source>
        <strain evidence="1">JCA_2017</strain>
    </source>
</reference>
<keyword evidence="2" id="KW-1185">Reference proteome</keyword>
<dbReference type="Proteomes" id="UP000257109">
    <property type="component" value="Unassembled WGS sequence"/>
</dbReference>
<dbReference type="PANTHER" id="PTHR33067">
    <property type="entry name" value="RNA-DIRECTED DNA POLYMERASE-RELATED"/>
    <property type="match status" value="1"/>
</dbReference>
<name>A0A371H064_MUCPR</name>